<keyword evidence="5" id="KW-0378">Hydrolase</keyword>
<evidence type="ECO:0000256" key="5">
    <source>
        <dbReference type="ARBA" id="ARBA00022801"/>
    </source>
</evidence>
<evidence type="ECO:0000313" key="9">
    <source>
        <dbReference type="EMBL" id="HGQ64479.1"/>
    </source>
</evidence>
<gene>
    <name evidence="9" type="ORF">ENU08_04465</name>
    <name evidence="8" type="ORF">ENU41_09095</name>
</gene>
<dbReference type="InterPro" id="IPR000933">
    <property type="entry name" value="Glyco_hydro_29"/>
</dbReference>
<dbReference type="SUPFAM" id="SSF51445">
    <property type="entry name" value="(Trans)glycosidases"/>
    <property type="match status" value="1"/>
</dbReference>
<evidence type="ECO:0000259" key="7">
    <source>
        <dbReference type="Pfam" id="PF01120"/>
    </source>
</evidence>
<dbReference type="Gene3D" id="2.60.40.1180">
    <property type="entry name" value="Golgi alpha-mannosidase II"/>
    <property type="match status" value="1"/>
</dbReference>
<dbReference type="EC" id="3.2.1.51" evidence="3"/>
<dbReference type="GO" id="GO:0006004">
    <property type="term" value="P:fucose metabolic process"/>
    <property type="evidence" value="ECO:0007669"/>
    <property type="project" value="InterPro"/>
</dbReference>
<dbReference type="EMBL" id="DTCK01000048">
    <property type="protein sequence ID" value="HGQ36811.1"/>
    <property type="molecule type" value="Genomic_DNA"/>
</dbReference>
<dbReference type="GO" id="GO:0016139">
    <property type="term" value="P:glycoside catabolic process"/>
    <property type="evidence" value="ECO:0007669"/>
    <property type="project" value="TreeGrafter"/>
</dbReference>
<keyword evidence="6" id="KW-0326">Glycosidase</keyword>
<dbReference type="PANTHER" id="PTHR10030:SF37">
    <property type="entry name" value="ALPHA-L-FUCOSIDASE-RELATED"/>
    <property type="match status" value="1"/>
</dbReference>
<accession>A0A7C4JKD7</accession>
<dbReference type="Pfam" id="PF01120">
    <property type="entry name" value="Alpha_L_fucos"/>
    <property type="match status" value="1"/>
</dbReference>
<evidence type="ECO:0000256" key="6">
    <source>
        <dbReference type="ARBA" id="ARBA00023295"/>
    </source>
</evidence>
<keyword evidence="4" id="KW-0732">Signal</keyword>
<dbReference type="InterPro" id="IPR016286">
    <property type="entry name" value="FUC_metazoa-typ"/>
</dbReference>
<proteinExistence type="inferred from homology"/>
<evidence type="ECO:0000256" key="3">
    <source>
        <dbReference type="ARBA" id="ARBA00012662"/>
    </source>
</evidence>
<reference evidence="9" key="1">
    <citation type="journal article" date="2020" name="mSystems">
        <title>Genome- and Community-Level Interaction Insights into Carbon Utilization and Element Cycling Functions of Hydrothermarchaeota in Hydrothermal Sediment.</title>
        <authorList>
            <person name="Zhou Z."/>
            <person name="Liu Y."/>
            <person name="Xu W."/>
            <person name="Pan J."/>
            <person name="Luo Z.H."/>
            <person name="Li M."/>
        </authorList>
    </citation>
    <scope>NUCLEOTIDE SEQUENCE [LARGE SCALE GENOMIC DNA]</scope>
    <source>
        <strain evidence="9">SpSt-637</strain>
        <strain evidence="8">SpSt-667</strain>
    </source>
</reference>
<dbReference type="GO" id="GO:0004560">
    <property type="term" value="F:alpha-L-fucosidase activity"/>
    <property type="evidence" value="ECO:0007669"/>
    <property type="project" value="InterPro"/>
</dbReference>
<dbReference type="PANTHER" id="PTHR10030">
    <property type="entry name" value="ALPHA-L-FUCOSIDASE"/>
    <property type="match status" value="1"/>
</dbReference>
<comment type="caution">
    <text evidence="9">The sequence shown here is derived from an EMBL/GenBank/DDBJ whole genome shotgun (WGS) entry which is preliminary data.</text>
</comment>
<name>A0A7C4JKD7_9CREN</name>
<evidence type="ECO:0000256" key="2">
    <source>
        <dbReference type="ARBA" id="ARBA00007951"/>
    </source>
</evidence>
<dbReference type="InterPro" id="IPR013780">
    <property type="entry name" value="Glyco_hydro_b"/>
</dbReference>
<feature type="domain" description="Glycoside hydrolase family 29 N-terminal" evidence="7">
    <location>
        <begin position="2"/>
        <end position="355"/>
    </location>
</feature>
<dbReference type="GO" id="GO:0005764">
    <property type="term" value="C:lysosome"/>
    <property type="evidence" value="ECO:0007669"/>
    <property type="project" value="TreeGrafter"/>
</dbReference>
<dbReference type="InterPro" id="IPR017853">
    <property type="entry name" value="GH"/>
</dbReference>
<evidence type="ECO:0000256" key="4">
    <source>
        <dbReference type="ARBA" id="ARBA00022729"/>
    </source>
</evidence>
<comment type="function">
    <text evidence="1">Alpha-L-fucosidase is responsible for hydrolyzing the alpha-1,6-linked fucose joined to the reducing-end N-acetylglucosamine of the carbohydrate moieties of glycoproteins.</text>
</comment>
<dbReference type="PRINTS" id="PR00741">
    <property type="entry name" value="GLHYDRLASE29"/>
</dbReference>
<evidence type="ECO:0000256" key="1">
    <source>
        <dbReference type="ARBA" id="ARBA00004071"/>
    </source>
</evidence>
<dbReference type="SMART" id="SM00812">
    <property type="entry name" value="Alpha_L_fucos"/>
    <property type="match status" value="1"/>
</dbReference>
<sequence length="461" mass="54493">MYSPTWDSLRKHYEVFNKYREPSWFHNVKLGVIVHWGPYSVPGWATPLGEFSYIPEIYGWKTWFAYNPYAEWYHNTMKISGSPTAIYHTYVHRNRKYEDFAKIFEEESNKWRASDWVNLFIKSGIKYVILVTKHHDGYLLWPSDVKNPRKQNWYSSRDLVGELAKECKAKGLRFATYYSSGIDWTFNDLVIADKSDIAIASKFGEDYREYILKHWLELIERYKPFILWNDMGYPFEEDLPKLFAYYYNTIEEGLINDRFTKKHHDFITPEYKLIHRISEEKWETVRGLGYSFGYNRAERKEHTLSIKKAVHLLIDVVSKNGNLLIGITPKANGTIPKHQYSTLLEMGLWLQRYGESIYGTQPWIEAEGIAIGFNDAIPLRFTVKEDVLYVFLLGKPRDRKLILKTFQGKLEAKNNTYIDMIGEEYINWVNTSYGIEVEIPRYLYPSPAYVIKIDPIPNLIM</sequence>
<comment type="similarity">
    <text evidence="2">Belongs to the glycosyl hydrolase 29 family.</text>
</comment>
<evidence type="ECO:0000313" key="8">
    <source>
        <dbReference type="EMBL" id="HGQ36811.1"/>
    </source>
</evidence>
<dbReference type="AlphaFoldDB" id="A0A7C4JKD7"/>
<dbReference type="InterPro" id="IPR057739">
    <property type="entry name" value="Glyco_hydro_29_N"/>
</dbReference>
<dbReference type="Gene3D" id="3.20.20.80">
    <property type="entry name" value="Glycosidases"/>
    <property type="match status" value="1"/>
</dbReference>
<protein>
    <recommendedName>
        <fullName evidence="3">alpha-L-fucosidase</fullName>
        <ecNumber evidence="3">3.2.1.51</ecNumber>
    </recommendedName>
</protein>
<dbReference type="PIRSF" id="PIRSF001092">
    <property type="entry name" value="Alpha-L-fucosidase"/>
    <property type="match status" value="1"/>
</dbReference>
<organism evidence="9">
    <name type="scientific">Ignisphaera aggregans</name>
    <dbReference type="NCBI Taxonomy" id="334771"/>
    <lineage>
        <taxon>Archaea</taxon>
        <taxon>Thermoproteota</taxon>
        <taxon>Thermoprotei</taxon>
        <taxon>Desulfurococcales</taxon>
        <taxon>Desulfurococcaceae</taxon>
        <taxon>Ignisphaera</taxon>
    </lineage>
</organism>
<dbReference type="EMBL" id="DTBD01000036">
    <property type="protein sequence ID" value="HGQ64479.1"/>
    <property type="molecule type" value="Genomic_DNA"/>
</dbReference>